<keyword evidence="2" id="KW-0472">Membrane</keyword>
<evidence type="ECO:0000313" key="3">
    <source>
        <dbReference type="EMBL" id="AEG61152.1"/>
    </source>
</evidence>
<name>F6DT47_DESRL</name>
<keyword evidence="2" id="KW-1133">Transmembrane helix</keyword>
<dbReference type="InterPro" id="IPR010897">
    <property type="entry name" value="Spore_II_P"/>
</dbReference>
<dbReference type="RefSeq" id="WP_013842904.1">
    <property type="nucleotide sequence ID" value="NC_015589.1"/>
</dbReference>
<reference evidence="3 4" key="2">
    <citation type="journal article" date="2012" name="Stand. Genomic Sci.">
        <title>Complete genome sequence of the sulfate-reducing firmicute Desulfotomaculum ruminis type strain (DL(T)).</title>
        <authorList>
            <person name="Spring S."/>
            <person name="Visser M."/>
            <person name="Lu M."/>
            <person name="Copeland A."/>
            <person name="Lapidus A."/>
            <person name="Lucas S."/>
            <person name="Cheng J.F."/>
            <person name="Han C."/>
            <person name="Tapia R."/>
            <person name="Goodwin L.A."/>
            <person name="Pitluck S."/>
            <person name="Ivanova N."/>
            <person name="Land M."/>
            <person name="Hauser L."/>
            <person name="Larimer F."/>
            <person name="Rohde M."/>
            <person name="Goker M."/>
            <person name="Detter J.C."/>
            <person name="Kyrpides N.C."/>
            <person name="Woyke T."/>
            <person name="Schaap P.J."/>
            <person name="Plugge C.M."/>
            <person name="Muyzer G."/>
            <person name="Kuever J."/>
            <person name="Pereira I.A."/>
            <person name="Parshina S.N."/>
            <person name="Bernier-Latmani R."/>
            <person name="Stams A.J."/>
            <person name="Klenk H.P."/>
        </authorList>
    </citation>
    <scope>NUCLEOTIDE SEQUENCE [LARGE SCALE GENOMIC DNA]</scope>
    <source>
        <strain evidence="4">ATCC 23193 / DSM 2154 / NCIB 8452 / DL</strain>
    </source>
</reference>
<feature type="region of interest" description="Disordered" evidence="1">
    <location>
        <begin position="396"/>
        <end position="426"/>
    </location>
</feature>
<evidence type="ECO:0000256" key="2">
    <source>
        <dbReference type="SAM" id="Phobius"/>
    </source>
</evidence>
<dbReference type="NCBIfam" id="TIGR02867">
    <property type="entry name" value="spore_II_P"/>
    <property type="match status" value="1"/>
</dbReference>
<dbReference type="STRING" id="696281.Desru_2938"/>
<gene>
    <name evidence="3" type="ordered locus">Desru_2938</name>
</gene>
<organism evidence="3 4">
    <name type="scientific">Desulforamulus ruminis (strain ATCC 23193 / DSM 2154 / NCIMB 8452 / DL)</name>
    <name type="common">Desulfotomaculum ruminis</name>
    <dbReference type="NCBI Taxonomy" id="696281"/>
    <lineage>
        <taxon>Bacteria</taxon>
        <taxon>Bacillati</taxon>
        <taxon>Bacillota</taxon>
        <taxon>Clostridia</taxon>
        <taxon>Eubacteriales</taxon>
        <taxon>Peptococcaceae</taxon>
        <taxon>Desulforamulus</taxon>
    </lineage>
</organism>
<keyword evidence="2" id="KW-0812">Transmembrane</keyword>
<dbReference type="KEGG" id="dru:Desru_2938"/>
<evidence type="ECO:0000313" key="4">
    <source>
        <dbReference type="Proteomes" id="UP000009234"/>
    </source>
</evidence>
<keyword evidence="4" id="KW-1185">Reference proteome</keyword>
<dbReference type="OrthoDB" id="1633470at2"/>
<dbReference type="Pfam" id="PF07454">
    <property type="entry name" value="SpoIIP"/>
    <property type="match status" value="1"/>
</dbReference>
<dbReference type="eggNOG" id="COG1249">
    <property type="taxonomic scope" value="Bacteria"/>
</dbReference>
<dbReference type="AlphaFoldDB" id="F6DT47"/>
<proteinExistence type="predicted"/>
<feature type="compositionally biased region" description="Basic and acidic residues" evidence="1">
    <location>
        <begin position="417"/>
        <end position="426"/>
    </location>
</feature>
<reference evidence="4" key="1">
    <citation type="submission" date="2011-05" db="EMBL/GenBank/DDBJ databases">
        <title>Complete sequence of Desulfotomaculum ruminis DSM 2154.</title>
        <authorList>
            <person name="Lucas S."/>
            <person name="Copeland A."/>
            <person name="Lapidus A."/>
            <person name="Cheng J.-F."/>
            <person name="Goodwin L."/>
            <person name="Pitluck S."/>
            <person name="Lu M."/>
            <person name="Detter J.C."/>
            <person name="Han C."/>
            <person name="Tapia R."/>
            <person name="Land M."/>
            <person name="Hauser L."/>
            <person name="Kyrpides N."/>
            <person name="Ivanova N."/>
            <person name="Mikhailova N."/>
            <person name="Pagani I."/>
            <person name="Stams A.J.M."/>
            <person name="Plugge C.M."/>
            <person name="Muyzer G."/>
            <person name="Kuever J."/>
            <person name="Parshina S.N."/>
            <person name="Ivanova A.E."/>
            <person name="Nazina T.N."/>
            <person name="Brambilla E."/>
            <person name="Spring S."/>
            <person name="Klenk H.-P."/>
            <person name="Woyke T."/>
        </authorList>
    </citation>
    <scope>NUCLEOTIDE SEQUENCE [LARGE SCALE GENOMIC DNA]</scope>
    <source>
        <strain evidence="4">ATCC 23193 / DSM 2154 / NCIB 8452 / DL</strain>
    </source>
</reference>
<evidence type="ECO:0000256" key="1">
    <source>
        <dbReference type="SAM" id="MobiDB-lite"/>
    </source>
</evidence>
<dbReference type="HOGENOM" id="CLU_040895_0_0_9"/>
<dbReference type="EMBL" id="CP002780">
    <property type="protein sequence ID" value="AEG61152.1"/>
    <property type="molecule type" value="Genomic_DNA"/>
</dbReference>
<dbReference type="Proteomes" id="UP000009234">
    <property type="component" value="Chromosome"/>
</dbReference>
<protein>
    <submittedName>
        <fullName evidence="3">Stage II sporulation protein P</fullName>
    </submittedName>
</protein>
<feature type="transmembrane region" description="Helical" evidence="2">
    <location>
        <begin position="5"/>
        <end position="25"/>
    </location>
</feature>
<sequence>MRSKIFIFTLGIGMMMMGLGVINYLTAGSAVAPAWNEAAVVSQEDVDHVVGTAVKIADEKGNVISQVCRGVVAGDEIINSEGNHYRITRVDKDKAFAKSLGVDKDFLAWNDFLTDDRLAMAAATRKQGTVGVYHTHTDEAYVPTDGTESVPFKGGIYDVGKTLVQRLREKNGTEVAYDKTPHDPHDNAAYQRSRRTAMNLLKQNPMALIDVHRDGIPDPDYYRANVSNEDVSKLRIVVGRQNPNMQANLDFARKMMAYANKVHPKIVKEIFMAKGNYNQDLMPTAILIEAGTHTNTKEEAERGVALFADAVPAVLGIQGGPTAPTGQGPTVTPGGGATGSGAWKAVGWIVGLSLLLGGGFMLMSSGSLKGLREGLAGFGKEFTNYLGPIKKRLVRKPLPGKGRAGKKSTEEANQAAIDHRNDVTED</sequence>
<accession>F6DT47</accession>